<comment type="caution">
    <text evidence="10">The sequence shown here is derived from an EMBL/GenBank/DDBJ whole genome shotgun (WGS) entry which is preliminary data.</text>
</comment>
<dbReference type="PIRSF" id="PIRSF005719">
    <property type="entry name" value="SMC"/>
    <property type="match status" value="1"/>
</dbReference>
<dbReference type="CDD" id="cd03278">
    <property type="entry name" value="ABC_SMC_barmotin"/>
    <property type="match status" value="2"/>
</dbReference>
<dbReference type="GO" id="GO:0005694">
    <property type="term" value="C:chromosome"/>
    <property type="evidence" value="ECO:0007669"/>
    <property type="project" value="InterPro"/>
</dbReference>
<evidence type="ECO:0000256" key="2">
    <source>
        <dbReference type="ARBA" id="ARBA00022490"/>
    </source>
</evidence>
<evidence type="ECO:0000313" key="10">
    <source>
        <dbReference type="EMBL" id="MDV7693304.1"/>
    </source>
</evidence>
<accession>A0AAP5WCN9</accession>
<dbReference type="SMART" id="SM00968">
    <property type="entry name" value="SMC_hinge"/>
    <property type="match status" value="1"/>
</dbReference>
<dbReference type="EMBL" id="WERX01000001">
    <property type="protein sequence ID" value="MDV7693304.1"/>
    <property type="molecule type" value="Genomic_DNA"/>
</dbReference>
<feature type="binding site" evidence="7">
    <location>
        <begin position="34"/>
        <end position="41"/>
    </location>
    <ligand>
        <name>ATP</name>
        <dbReference type="ChEBI" id="CHEBI:30616"/>
    </ligand>
</feature>
<dbReference type="SUPFAM" id="SSF52540">
    <property type="entry name" value="P-loop containing nucleoside triphosphate hydrolases"/>
    <property type="match status" value="1"/>
</dbReference>
<dbReference type="InterPro" id="IPR036277">
    <property type="entry name" value="SMC_hinge_sf"/>
</dbReference>
<keyword evidence="2 7" id="KW-0963">Cytoplasm</keyword>
<dbReference type="AlphaFoldDB" id="A0AAP5WCN9"/>
<evidence type="ECO:0000256" key="8">
    <source>
        <dbReference type="SAM" id="MobiDB-lite"/>
    </source>
</evidence>
<comment type="subunit">
    <text evidence="7">Homodimer.</text>
</comment>
<evidence type="ECO:0000256" key="7">
    <source>
        <dbReference type="HAMAP-Rule" id="MF_01894"/>
    </source>
</evidence>
<evidence type="ECO:0000259" key="9">
    <source>
        <dbReference type="SMART" id="SM00968"/>
    </source>
</evidence>
<feature type="coiled-coil region" evidence="7">
    <location>
        <begin position="689"/>
        <end position="723"/>
    </location>
</feature>
<dbReference type="InterPro" id="IPR003395">
    <property type="entry name" value="RecF/RecN/SMC_N"/>
</dbReference>
<feature type="compositionally biased region" description="Basic and acidic residues" evidence="8">
    <location>
        <begin position="861"/>
        <end position="878"/>
    </location>
</feature>
<protein>
    <recommendedName>
        <fullName evidence="7">Chromosome partition protein Smc</fullName>
    </recommendedName>
</protein>
<evidence type="ECO:0000256" key="1">
    <source>
        <dbReference type="ARBA" id="ARBA00004496"/>
    </source>
</evidence>
<organism evidence="10 11">
    <name type="scientific">Pediococcus parvulus</name>
    <dbReference type="NCBI Taxonomy" id="54062"/>
    <lineage>
        <taxon>Bacteria</taxon>
        <taxon>Bacillati</taxon>
        <taxon>Bacillota</taxon>
        <taxon>Bacilli</taxon>
        <taxon>Lactobacillales</taxon>
        <taxon>Lactobacillaceae</taxon>
        <taxon>Pediococcus</taxon>
    </lineage>
</organism>
<dbReference type="GO" id="GO:0016887">
    <property type="term" value="F:ATP hydrolysis activity"/>
    <property type="evidence" value="ECO:0007669"/>
    <property type="project" value="InterPro"/>
</dbReference>
<comment type="domain">
    <text evidence="7">Contains large globular domains required for ATP hydrolysis at each terminus and a third globular domain forming a flexible hinge near the middle of the molecule. These domains are separated by coiled-coil structures.</text>
</comment>
<feature type="coiled-coil region" evidence="7">
    <location>
        <begin position="257"/>
        <end position="347"/>
    </location>
</feature>
<dbReference type="HAMAP" id="MF_01894">
    <property type="entry name" value="Smc_prok"/>
    <property type="match status" value="1"/>
</dbReference>
<dbReference type="Pfam" id="PF02463">
    <property type="entry name" value="SMC_N"/>
    <property type="match status" value="2"/>
</dbReference>
<dbReference type="Gene3D" id="1.10.287.1490">
    <property type="match status" value="1"/>
</dbReference>
<dbReference type="FunFam" id="3.40.50.300:FF:000901">
    <property type="entry name" value="Chromosome partition protein Smc"/>
    <property type="match status" value="1"/>
</dbReference>
<keyword evidence="6 7" id="KW-0238">DNA-binding</keyword>
<keyword evidence="5 7" id="KW-0175">Coiled coil</keyword>
<dbReference type="SUPFAM" id="SSF75553">
    <property type="entry name" value="Smc hinge domain"/>
    <property type="match status" value="1"/>
</dbReference>
<evidence type="ECO:0000256" key="4">
    <source>
        <dbReference type="ARBA" id="ARBA00022840"/>
    </source>
</evidence>
<evidence type="ECO:0000256" key="6">
    <source>
        <dbReference type="ARBA" id="ARBA00023125"/>
    </source>
</evidence>
<dbReference type="Proteomes" id="UP001275867">
    <property type="component" value="Unassembled WGS sequence"/>
</dbReference>
<keyword evidence="4 7" id="KW-0067">ATP-binding</keyword>
<reference evidence="10" key="1">
    <citation type="submission" date="2019-10" db="EMBL/GenBank/DDBJ databases">
        <title>Malate fermentation in French cider.</title>
        <authorList>
            <person name="Cousin F.J."/>
            <person name="Medina Fernandez S."/>
            <person name="Misery B."/>
            <person name="Laplace J.-M."/>
            <person name="Cretenet M."/>
        </authorList>
    </citation>
    <scope>NUCLEOTIDE SEQUENCE</scope>
    <source>
        <strain evidence="10">UCMA15901</strain>
    </source>
</reference>
<evidence type="ECO:0000256" key="3">
    <source>
        <dbReference type="ARBA" id="ARBA00022741"/>
    </source>
</evidence>
<dbReference type="Gene3D" id="3.30.70.1620">
    <property type="match status" value="1"/>
</dbReference>
<name>A0AAP5WCN9_9LACO</name>
<comment type="similarity">
    <text evidence="7">Belongs to the SMC family.</text>
</comment>
<dbReference type="GO" id="GO:0007062">
    <property type="term" value="P:sister chromatid cohesion"/>
    <property type="evidence" value="ECO:0007669"/>
    <property type="project" value="InterPro"/>
</dbReference>
<dbReference type="InterPro" id="IPR011890">
    <property type="entry name" value="SMC_prok"/>
</dbReference>
<proteinExistence type="inferred from homology"/>
<feature type="domain" description="SMC hinge" evidence="9">
    <location>
        <begin position="521"/>
        <end position="640"/>
    </location>
</feature>
<dbReference type="NCBIfam" id="TIGR02168">
    <property type="entry name" value="SMC_prok_B"/>
    <property type="match status" value="1"/>
</dbReference>
<dbReference type="GO" id="GO:0005737">
    <property type="term" value="C:cytoplasm"/>
    <property type="evidence" value="ECO:0007669"/>
    <property type="project" value="UniProtKB-SubCell"/>
</dbReference>
<comment type="function">
    <text evidence="7">Required for chromosome condensation and partitioning.</text>
</comment>
<dbReference type="Pfam" id="PF06470">
    <property type="entry name" value="SMC_hinge"/>
    <property type="match status" value="1"/>
</dbReference>
<dbReference type="GO" id="GO:0003677">
    <property type="term" value="F:DNA binding"/>
    <property type="evidence" value="ECO:0007669"/>
    <property type="project" value="UniProtKB-UniRule"/>
</dbReference>
<dbReference type="GO" id="GO:0030261">
    <property type="term" value="P:chromosome condensation"/>
    <property type="evidence" value="ECO:0007669"/>
    <property type="project" value="InterPro"/>
</dbReference>
<dbReference type="InterPro" id="IPR027417">
    <property type="entry name" value="P-loop_NTPase"/>
</dbReference>
<evidence type="ECO:0000256" key="5">
    <source>
        <dbReference type="ARBA" id="ARBA00023054"/>
    </source>
</evidence>
<dbReference type="GO" id="GO:0006260">
    <property type="term" value="P:DNA replication"/>
    <property type="evidence" value="ECO:0007669"/>
    <property type="project" value="UniProtKB-UniRule"/>
</dbReference>
<feature type="region of interest" description="Disordered" evidence="8">
    <location>
        <begin position="854"/>
        <end position="878"/>
    </location>
</feature>
<dbReference type="InterPro" id="IPR024704">
    <property type="entry name" value="SMC"/>
</dbReference>
<dbReference type="GO" id="GO:0005524">
    <property type="term" value="F:ATP binding"/>
    <property type="evidence" value="ECO:0007669"/>
    <property type="project" value="UniProtKB-UniRule"/>
</dbReference>
<comment type="subcellular location">
    <subcellularLocation>
        <location evidence="1 7">Cytoplasm</location>
    </subcellularLocation>
</comment>
<dbReference type="InterPro" id="IPR010935">
    <property type="entry name" value="SMC_hinge"/>
</dbReference>
<gene>
    <name evidence="7 10" type="primary">smc</name>
    <name evidence="10" type="ORF">GA842_00125</name>
</gene>
<dbReference type="PANTHER" id="PTHR43977">
    <property type="entry name" value="STRUCTURAL MAINTENANCE OF CHROMOSOMES PROTEIN 3"/>
    <property type="match status" value="1"/>
</dbReference>
<sequence>MLMKLKSLQISGFKSFADKTTINFEDGITGVVGPNGSGKSNIIEAVRWVMGEQSAKSLRGGKMPDVIFAGSQSRQPLNRAAVTITFDNSDHFLKTDFTEVSVTRKLFRNGDSQYLINQNDCRLKDVLDLFIDTGLGRDSFSVISQGRVEAIFNSKPEDRRVIIEEVAGVLSYKQDKQKAESELSKTNDYLDRVSDLIAELQSQLEPLEEQSSLAQDYVDQKKQFDKLEKTRLVQLIEGLQGQSQSITDKVTAAEKLVDQYQKQKKTLTITVDQLKQQRQVLESKKDNLQTDLLNTTKRYENLAGQQNVGSEKTKYQDQQLSELAETIKANSQKLTDYQAQKVELDQQVAANQQTVEKIKSALAGLSEKEIQKKQTEIQATIDQLQTTYIEKMQQVAQVHNEQVNLKKGYEQDSQQQLHVNADLCKLEDQLDELTAGFKDQEKRVETLKKDAQTAENTLKEALSDYQKLSEQQKQSQDSWLDALRVYQQAKTRLETLSNSDVELRSYYQGVQNVLKNKTQFPGLIGVVSELLEVPDKYTKAIETVLGGQLQQLVTQNDQDARQIIQYLTKQRAGRVTLLPLSRIHAKQVSAKVQHELENLEGVEGIAADLVQTSDKWGLVKQFLLGNVCVATDLKQASKISKQLSTRLKIVTLDGEIINPSGSMTGGVNRHQTAGLLTQKQARSNLAKQVSQMKTQLASREALVQDLKQRLAATETKGSELRQQFNATNDLFKDGQSKLTISKNQITELDRRIVAVKYESQQNGDLQSDFTTQSADLSQQEKQLNADLEKISTDTNSYKQRLTELHEKQDKSQQAIAHYRDQLTDAQVTLTQAKTRLNALEETIEKTQLLVQNSKKRQATIRSEKESTGSKNEAQQKELAESKKAIAELKMQLEDQKASFTKLDQSLTEKEQELQRVQELGSVSSDELQTIKIKQTRLSEQVDHALNDLSEKYQLSLELAKAQSIAVAPDELQRELKLAKKGLAEIGEVNVGVIEEFQRVSERYQFLTTQKDDLMTSQKQLLETINEIDTEAALRFKNTFDQISASFSKVFVKMFGGGKAKLELTDPEHLLTTGMEIKAQPPGKKFQRLSLLSGGERALTAITLLFSILEVNPVPFCILDEVEAAFDDANVARFADYLRNFRHQTQFVVITHRKGTMVECDVLYGVTMQESGVSKMASVSLEDVSRKETSTQ</sequence>
<dbReference type="Gene3D" id="3.40.50.300">
    <property type="entry name" value="P-loop containing nucleotide triphosphate hydrolases"/>
    <property type="match status" value="2"/>
</dbReference>
<feature type="coiled-coil region" evidence="7">
    <location>
        <begin position="430"/>
        <end position="478"/>
    </location>
</feature>
<keyword evidence="3 7" id="KW-0547">Nucleotide-binding</keyword>
<evidence type="ECO:0000313" key="11">
    <source>
        <dbReference type="Proteomes" id="UP001275867"/>
    </source>
</evidence>
<dbReference type="FunFam" id="3.40.50.300:FF:000984">
    <property type="entry name" value="Chromosome partition protein Smc"/>
    <property type="match status" value="1"/>
</dbReference>
<dbReference type="GO" id="GO:0007059">
    <property type="term" value="P:chromosome segregation"/>
    <property type="evidence" value="ECO:0007669"/>
    <property type="project" value="UniProtKB-UniRule"/>
</dbReference>
<dbReference type="Gene3D" id="1.20.1060.20">
    <property type="match status" value="1"/>
</dbReference>